<feature type="region of interest" description="Disordered" evidence="8">
    <location>
        <begin position="592"/>
        <end position="768"/>
    </location>
</feature>
<dbReference type="FunFam" id="1.10.1580.10:FF:000001">
    <property type="entry name" value="Nucleolar GTP-binding protein 2"/>
    <property type="match status" value="1"/>
</dbReference>
<proteinExistence type="inferred from homology"/>
<dbReference type="Gene3D" id="1.10.1580.10">
    <property type="match status" value="1"/>
</dbReference>
<dbReference type="Pfam" id="PF08153">
    <property type="entry name" value="NGP1NT"/>
    <property type="match status" value="1"/>
</dbReference>
<evidence type="ECO:0000256" key="5">
    <source>
        <dbReference type="ARBA" id="ARBA00054763"/>
    </source>
</evidence>
<comment type="function">
    <text evidence="5">GTPase that associates with pre-60S ribosomal subunits in the nucleolus and is required for their nuclear export and maturation. May promote cell proliferation possibly by increasing p53/TP53 protein levels, and consequently those of its downstream product CDKN1A/p21, and decreasing RPL23A protein levels.</text>
</comment>
<feature type="compositionally biased region" description="Polar residues" evidence="8">
    <location>
        <begin position="637"/>
        <end position="649"/>
    </location>
</feature>
<keyword evidence="4 7" id="KW-0539">Nucleus</keyword>
<dbReference type="Gene3D" id="3.40.50.300">
    <property type="entry name" value="P-loop containing nucleotide triphosphate hydrolases"/>
    <property type="match status" value="1"/>
</dbReference>
<organism evidence="10 11">
    <name type="scientific">Biomphalaria glabrata</name>
    <name type="common">Bloodfluke planorb</name>
    <name type="synonym">Freshwater snail</name>
    <dbReference type="NCBI Taxonomy" id="6526"/>
    <lineage>
        <taxon>Eukaryota</taxon>
        <taxon>Metazoa</taxon>
        <taxon>Spiralia</taxon>
        <taxon>Lophotrochozoa</taxon>
        <taxon>Mollusca</taxon>
        <taxon>Gastropoda</taxon>
        <taxon>Heterobranchia</taxon>
        <taxon>Euthyneura</taxon>
        <taxon>Panpulmonata</taxon>
        <taxon>Hygrophila</taxon>
        <taxon>Lymnaeoidea</taxon>
        <taxon>Planorbidae</taxon>
        <taxon>Biomphalaria</taxon>
    </lineage>
</organism>
<dbReference type="GO" id="GO:0005730">
    <property type="term" value="C:nucleolus"/>
    <property type="evidence" value="ECO:0007669"/>
    <property type="project" value="UniProtKB-SubCell"/>
</dbReference>
<feature type="region of interest" description="Disordered" evidence="8">
    <location>
        <begin position="1"/>
        <end position="39"/>
    </location>
</feature>
<dbReference type="InterPro" id="IPR050755">
    <property type="entry name" value="TRAFAC_YlqF/YawG_RiboMat"/>
</dbReference>
<dbReference type="CDD" id="cd01858">
    <property type="entry name" value="NGP_1"/>
    <property type="match status" value="1"/>
</dbReference>
<dbReference type="PANTHER" id="PTHR11089">
    <property type="entry name" value="GTP-BINDING PROTEIN-RELATED"/>
    <property type="match status" value="1"/>
</dbReference>
<feature type="compositionally biased region" description="Polar residues" evidence="8">
    <location>
        <begin position="675"/>
        <end position="702"/>
    </location>
</feature>
<dbReference type="RefSeq" id="XP_055886616.1">
    <property type="nucleotide sequence ID" value="XM_056030641.1"/>
</dbReference>
<comment type="similarity">
    <text evidence="7">Belongs to the TRAFAC class YlqF/YawG GTPase family. NOG2 subfamily.</text>
</comment>
<evidence type="ECO:0000259" key="9">
    <source>
        <dbReference type="PROSITE" id="PS51721"/>
    </source>
</evidence>
<feature type="domain" description="CP-type G" evidence="9">
    <location>
        <begin position="209"/>
        <end position="370"/>
    </location>
</feature>
<dbReference type="Pfam" id="PF01926">
    <property type="entry name" value="MMR_HSR1"/>
    <property type="match status" value="1"/>
</dbReference>
<dbReference type="InterPro" id="IPR012971">
    <property type="entry name" value="NOG2_N_dom"/>
</dbReference>
<dbReference type="SUPFAM" id="SSF52540">
    <property type="entry name" value="P-loop containing nucleoside triphosphate hydrolases"/>
    <property type="match status" value="1"/>
</dbReference>
<feature type="compositionally biased region" description="Acidic residues" evidence="8">
    <location>
        <begin position="467"/>
        <end position="491"/>
    </location>
</feature>
<dbReference type="PANTHER" id="PTHR11089:SF9">
    <property type="entry name" value="NUCLEOLAR GTP-BINDING PROTEIN 2"/>
    <property type="match status" value="1"/>
</dbReference>
<evidence type="ECO:0000256" key="8">
    <source>
        <dbReference type="SAM" id="MobiDB-lite"/>
    </source>
</evidence>
<evidence type="ECO:0000256" key="2">
    <source>
        <dbReference type="ARBA" id="ARBA00022741"/>
    </source>
</evidence>
<sequence length="768" mass="86758">MPSNTTKAAKPRPRETVNKANHSMNPDRPKTSAGMRDRSTIKRLQMYRNFKPKRDKSGRIITPAPFQSTLKSGTMARVEPNRKWFGNTRVVTQNALQAFTEAMNKVKSDPYKVVMNPTKNPVTLLNYTPKAAPSPRLLDREPFEKVFGKKATRKRPTLSTCDLDEMVKNAETDLAKWEETQNLLTPQEEGVKDGQLEIVFKAGTSKRIWNELYKVIDSSDVLLQVLDARDPNGTRCRQVENYLKKEKPHKHLIFVLNKADLVPNWAIKKWVAVLSAEHPTLAFRASITNCFGRGDMISLLRQFTKLHSDKKQISVGLIGYPNVGKSSIINALKSKKVCNVAPVPGETKVWQYVTLMNSLFLIDCPGIVYPTGATPTDLVLKGVVRVEKVDQPEDYIHAVLERVKKDYLVKTYGISDWQSPEDFLEQVARKSGRLLRGGEPDIGTVAKNILNDYQRGKIPYFVRPPESELEEEEDDSIPPETEAATDVENKEDDNKVLEADMNTSVTGEDDDGDDEENNDDDIKENKAEEPMVEQKASAKTKPQRSDAKAKGKNRSEKSLAALHPFFEVTSRKLGDIKKKMAKLRQNIQEIQNKKKARELKKSVSEVSDVEQSAESSLTATDSTSISQQPQFIKLPSDATQERTSVTCYPSISRKRKLEDAETEVPDSATKKKKQTVQTSSGVMIVSEISSSPAKSTGNTPTIKKTPPASNSSSKQRNKRKREEDEDENTPRITGLLKRRMQRHIIKDMNKKNEFYKETDVKNRRKSRR</sequence>
<dbReference type="OMA" id="CRQVENY"/>
<dbReference type="AlphaFoldDB" id="A0A9W3AH47"/>
<keyword evidence="3 7" id="KW-0342">GTP-binding</keyword>
<name>A0A9W3AH47_BIOGL</name>
<dbReference type="GO" id="GO:0005525">
    <property type="term" value="F:GTP binding"/>
    <property type="evidence" value="ECO:0007669"/>
    <property type="project" value="UniProtKB-KW"/>
</dbReference>
<evidence type="ECO:0000256" key="4">
    <source>
        <dbReference type="ARBA" id="ARBA00023242"/>
    </source>
</evidence>
<comment type="subunit">
    <text evidence="6">Interacts with LYAR and RPL23A. Interacts with the nuclear importin-beta receptor and, at a lower extent, with importin-alpha.</text>
</comment>
<keyword evidence="2 7" id="KW-0547">Nucleotide-binding</keyword>
<feature type="compositionally biased region" description="Polar residues" evidence="8">
    <location>
        <begin position="609"/>
        <end position="630"/>
    </location>
</feature>
<accession>A0A9W3AH47</accession>
<dbReference type="InterPro" id="IPR024929">
    <property type="entry name" value="GNL2_CP_dom"/>
</dbReference>
<dbReference type="GeneID" id="106064564"/>
<dbReference type="InterPro" id="IPR023179">
    <property type="entry name" value="GTP-bd_ortho_bundle_sf"/>
</dbReference>
<feature type="compositionally biased region" description="Basic and acidic residues" evidence="8">
    <location>
        <begin position="25"/>
        <end position="39"/>
    </location>
</feature>
<protein>
    <recommendedName>
        <fullName evidence="7">Nucleolar GTP-binding protein 2</fullName>
    </recommendedName>
</protein>
<feature type="compositionally biased region" description="Acidic residues" evidence="8">
    <location>
        <begin position="507"/>
        <end position="522"/>
    </location>
</feature>
<evidence type="ECO:0000256" key="3">
    <source>
        <dbReference type="ARBA" id="ARBA00023134"/>
    </source>
</evidence>
<dbReference type="InterPro" id="IPR027417">
    <property type="entry name" value="P-loop_NTPase"/>
</dbReference>
<comment type="subcellular location">
    <subcellularLocation>
        <location evidence="1 7">Nucleus</location>
        <location evidence="1 7">Nucleolus</location>
    </subcellularLocation>
</comment>
<evidence type="ECO:0000313" key="11">
    <source>
        <dbReference type="RefSeq" id="XP_055886616.1"/>
    </source>
</evidence>
<dbReference type="OrthoDB" id="444945at2759"/>
<evidence type="ECO:0000313" key="10">
    <source>
        <dbReference type="Proteomes" id="UP001165740"/>
    </source>
</evidence>
<feature type="compositionally biased region" description="Basic and acidic residues" evidence="8">
    <location>
        <begin position="744"/>
        <end position="761"/>
    </location>
</feature>
<feature type="region of interest" description="Disordered" evidence="8">
    <location>
        <begin position="466"/>
        <end position="562"/>
    </location>
</feature>
<dbReference type="InterPro" id="IPR030378">
    <property type="entry name" value="G_CP_dom"/>
</dbReference>
<gene>
    <name evidence="11" type="primary">LOC106064564</name>
</gene>
<evidence type="ECO:0000256" key="7">
    <source>
        <dbReference type="RuleBase" id="RU364023"/>
    </source>
</evidence>
<keyword evidence="10" id="KW-1185">Reference proteome</keyword>
<feature type="compositionally biased region" description="Basic and acidic residues" evidence="8">
    <location>
        <begin position="543"/>
        <end position="557"/>
    </location>
</feature>
<evidence type="ECO:0000256" key="6">
    <source>
        <dbReference type="ARBA" id="ARBA00065814"/>
    </source>
</evidence>
<dbReference type="PROSITE" id="PS51721">
    <property type="entry name" value="G_CP"/>
    <property type="match status" value="1"/>
</dbReference>
<dbReference type="InterPro" id="IPR006073">
    <property type="entry name" value="GTP-bd"/>
</dbReference>
<dbReference type="Proteomes" id="UP001165740">
    <property type="component" value="Chromosome 5"/>
</dbReference>
<evidence type="ECO:0000256" key="1">
    <source>
        <dbReference type="ARBA" id="ARBA00004604"/>
    </source>
</evidence>
<reference evidence="11" key="1">
    <citation type="submission" date="2025-08" db="UniProtKB">
        <authorList>
            <consortium name="RefSeq"/>
        </authorList>
    </citation>
    <scope>IDENTIFICATION</scope>
</reference>
<dbReference type="FunFam" id="3.40.50.300:FF:000559">
    <property type="entry name" value="Nuclear/nucleolar GTPase 2"/>
    <property type="match status" value="1"/>
</dbReference>